<dbReference type="EMBL" id="JACMSC010000008">
    <property type="protein sequence ID" value="KAG6512370.1"/>
    <property type="molecule type" value="Genomic_DNA"/>
</dbReference>
<feature type="signal peptide" evidence="1">
    <location>
        <begin position="1"/>
        <end position="25"/>
    </location>
</feature>
<accession>A0A8J5H9C0</accession>
<comment type="caution">
    <text evidence="2">The sequence shown here is derived from an EMBL/GenBank/DDBJ whole genome shotgun (WGS) entry which is preliminary data.</text>
</comment>
<dbReference type="PANTHER" id="PTHR33401:SF2">
    <property type="entry name" value="OS03G0138400 PROTEIN"/>
    <property type="match status" value="1"/>
</dbReference>
<dbReference type="PANTHER" id="PTHR33401">
    <property type="entry name" value="LIGHT-HARVESTING COMPLEX-LIKE PROTEIN OHP2, CHLOROPLASTIC"/>
    <property type="match status" value="1"/>
</dbReference>
<dbReference type="Proteomes" id="UP000734854">
    <property type="component" value="Unassembled WGS sequence"/>
</dbReference>
<dbReference type="AlphaFoldDB" id="A0A8J5H9C0"/>
<name>A0A8J5H9C0_ZINOF</name>
<evidence type="ECO:0000313" key="3">
    <source>
        <dbReference type="Proteomes" id="UP000734854"/>
    </source>
</evidence>
<reference evidence="2 3" key="1">
    <citation type="submission" date="2020-08" db="EMBL/GenBank/DDBJ databases">
        <title>Plant Genome Project.</title>
        <authorList>
            <person name="Zhang R.-G."/>
        </authorList>
    </citation>
    <scope>NUCLEOTIDE SEQUENCE [LARGE SCALE GENOMIC DNA]</scope>
    <source>
        <tissue evidence="2">Rhizome</tissue>
    </source>
</reference>
<evidence type="ECO:0000256" key="1">
    <source>
        <dbReference type="SAM" id="SignalP"/>
    </source>
</evidence>
<gene>
    <name evidence="2" type="ORF">ZIOFF_030481</name>
</gene>
<organism evidence="2 3">
    <name type="scientific">Zingiber officinale</name>
    <name type="common">Ginger</name>
    <name type="synonym">Amomum zingiber</name>
    <dbReference type="NCBI Taxonomy" id="94328"/>
    <lineage>
        <taxon>Eukaryota</taxon>
        <taxon>Viridiplantae</taxon>
        <taxon>Streptophyta</taxon>
        <taxon>Embryophyta</taxon>
        <taxon>Tracheophyta</taxon>
        <taxon>Spermatophyta</taxon>
        <taxon>Magnoliopsida</taxon>
        <taxon>Liliopsida</taxon>
        <taxon>Zingiberales</taxon>
        <taxon>Zingiberaceae</taxon>
        <taxon>Zingiber</taxon>
    </lineage>
</organism>
<feature type="chain" id="PRO_5035162649" evidence="1">
    <location>
        <begin position="26"/>
        <end position="171"/>
    </location>
</feature>
<evidence type="ECO:0000313" key="2">
    <source>
        <dbReference type="EMBL" id="KAG6512370.1"/>
    </source>
</evidence>
<proteinExistence type="predicted"/>
<sequence>METHSFPLPAFFIAFLFLFPLHSRSLQISPILRRICRDLLESSPPLDVSEFNRIGKPNFSIFAGVVEHQTLRFYSRMDLGVHKLKVCNRNGAAIAVNDVNGKEATEAEKESLLDSEEKGVAVVADRKKRVARKVQWNDRKGNDLVEILEFEPSDSSDSEDEYLDSCLCTIM</sequence>
<keyword evidence="3" id="KW-1185">Reference proteome</keyword>
<protein>
    <submittedName>
        <fullName evidence="2">Uncharacterized protein</fullName>
    </submittedName>
</protein>
<keyword evidence="1" id="KW-0732">Signal</keyword>